<dbReference type="Gene3D" id="3.60.10.10">
    <property type="entry name" value="Endonuclease/exonuclease/phosphatase"/>
    <property type="match status" value="2"/>
</dbReference>
<organism evidence="1 2">
    <name type="scientific">Prorocentrum cordatum</name>
    <dbReference type="NCBI Taxonomy" id="2364126"/>
    <lineage>
        <taxon>Eukaryota</taxon>
        <taxon>Sar</taxon>
        <taxon>Alveolata</taxon>
        <taxon>Dinophyceae</taxon>
        <taxon>Prorocentrales</taxon>
        <taxon>Prorocentraceae</taxon>
        <taxon>Prorocentrum</taxon>
    </lineage>
</organism>
<evidence type="ECO:0000313" key="1">
    <source>
        <dbReference type="EMBL" id="CAK0850982.1"/>
    </source>
</evidence>
<dbReference type="PANTHER" id="PTHR12121:SF34">
    <property type="entry name" value="PROTEIN ANGEL"/>
    <property type="match status" value="1"/>
</dbReference>
<accession>A0ABN9TXE3</accession>
<dbReference type="PANTHER" id="PTHR12121">
    <property type="entry name" value="CARBON CATABOLITE REPRESSOR PROTEIN 4"/>
    <property type="match status" value="1"/>
</dbReference>
<dbReference type="InterPro" id="IPR036691">
    <property type="entry name" value="Endo/exonu/phosph_ase_sf"/>
</dbReference>
<reference evidence="1" key="1">
    <citation type="submission" date="2023-10" db="EMBL/GenBank/DDBJ databases">
        <authorList>
            <person name="Chen Y."/>
            <person name="Shah S."/>
            <person name="Dougan E. K."/>
            <person name="Thang M."/>
            <person name="Chan C."/>
        </authorList>
    </citation>
    <scope>NUCLEOTIDE SEQUENCE [LARGE SCALE GENOMIC DNA]</scope>
</reference>
<dbReference type="InterPro" id="IPR050410">
    <property type="entry name" value="CCR4/nocturin_mRNA_transcr"/>
</dbReference>
<sequence length="464" mass="49885">MLELGYEGELLQKGSIRPATFWKTASRAVEAEEGVGAIYPSRCQSQRLHVHRKLSSAHKVNRSLVTLFEVSTSGTNVSSDTVQHVAVVNCHLTAAPVPKERLATVEDGLKAAGKLCSEAALPAPGTTPQNKKGKGLGPATVAAPPVSVILCGDFNGSGGVVDTFLRTGEVGPDDTIGLGKRKAHTFPRFTDCGGDRGPTLVVPNIDTKMLRPQEDREALPDGMVAKAQQFESALKSATGRYDGNCEPKPKQPGFDAEVLRAVNERALTPAMLRQTRLCFDRIMETPSGLPASRSDEISGRQVNWWLRQINRQVGRGSEFRHARELQFAKLAGGEAEAMGGDGDLLPGLTFQEFATVWRLELEEGKYWAVEHDLGRLCGSGMRQPGDLSYQGRFDYIYVSSASPGGLRLVSADPVAFFPEAVGGTEGKLKSLVELGLASGGIDSFVLPNAWHPSDHLPVVADFVI</sequence>
<gene>
    <name evidence="1" type="ORF">PCOR1329_LOCUS43256</name>
</gene>
<evidence type="ECO:0000313" key="2">
    <source>
        <dbReference type="Proteomes" id="UP001189429"/>
    </source>
</evidence>
<dbReference type="SUPFAM" id="SSF56219">
    <property type="entry name" value="DNase I-like"/>
    <property type="match status" value="1"/>
</dbReference>
<comment type="caution">
    <text evidence="1">The sequence shown here is derived from an EMBL/GenBank/DDBJ whole genome shotgun (WGS) entry which is preliminary data.</text>
</comment>
<proteinExistence type="predicted"/>
<dbReference type="EMBL" id="CAUYUJ010015195">
    <property type="protein sequence ID" value="CAK0850982.1"/>
    <property type="molecule type" value="Genomic_DNA"/>
</dbReference>
<name>A0ABN9TXE3_9DINO</name>
<evidence type="ECO:0008006" key="3">
    <source>
        <dbReference type="Google" id="ProtNLM"/>
    </source>
</evidence>
<dbReference type="Proteomes" id="UP001189429">
    <property type="component" value="Unassembled WGS sequence"/>
</dbReference>
<keyword evidence="2" id="KW-1185">Reference proteome</keyword>
<protein>
    <recommendedName>
        <fullName evidence="3">Nocturnin</fullName>
    </recommendedName>
</protein>